<dbReference type="Gene3D" id="2.30.30.100">
    <property type="match status" value="1"/>
</dbReference>
<dbReference type="Pfam" id="PF06257">
    <property type="entry name" value="VEG"/>
    <property type="match status" value="1"/>
</dbReference>
<dbReference type="EMBL" id="CP023434">
    <property type="protein sequence ID" value="AXY26544.1"/>
    <property type="molecule type" value="Genomic_DNA"/>
</dbReference>
<gene>
    <name evidence="1" type="ORF">CL176_11355</name>
</gene>
<dbReference type="Proteomes" id="UP000263232">
    <property type="component" value="Chromosome"/>
</dbReference>
<dbReference type="RefSeq" id="WP_118991400.1">
    <property type="nucleotide sequence ID" value="NZ_CP023434.1"/>
</dbReference>
<dbReference type="PANTHER" id="PTHR40026">
    <property type="entry name" value="PROTEIN VEG"/>
    <property type="match status" value="1"/>
</dbReference>
<dbReference type="GO" id="GO:0006355">
    <property type="term" value="P:regulation of DNA-templated transcription"/>
    <property type="evidence" value="ECO:0007669"/>
    <property type="project" value="InterPro"/>
</dbReference>
<dbReference type="PIRSF" id="PIRSF037257">
    <property type="entry name" value="DUF1021"/>
    <property type="match status" value="1"/>
</dbReference>
<evidence type="ECO:0008006" key="3">
    <source>
        <dbReference type="Google" id="ProtNLM"/>
    </source>
</evidence>
<keyword evidence="2" id="KW-1185">Reference proteome</keyword>
<sequence>MPKELAEIKLFLDNRLGEEITVTVQMGRKKKKERRGILKETYRSIFIVDLDQSENDFDRVSYSYRDILTNTIELDFND</sequence>
<dbReference type="OrthoDB" id="5469at2"/>
<name>A0A347WN87_9LACT</name>
<protein>
    <recommendedName>
        <fullName evidence="3">Veg protein</fullName>
    </recommendedName>
</protein>
<dbReference type="PANTHER" id="PTHR40026:SF1">
    <property type="entry name" value="PROTEIN VEG"/>
    <property type="match status" value="1"/>
</dbReference>
<organism evidence="1 2">
    <name type="scientific">Suicoccus acidiformans</name>
    <dbReference type="NCBI Taxonomy" id="2036206"/>
    <lineage>
        <taxon>Bacteria</taxon>
        <taxon>Bacillati</taxon>
        <taxon>Bacillota</taxon>
        <taxon>Bacilli</taxon>
        <taxon>Lactobacillales</taxon>
        <taxon>Aerococcaceae</taxon>
        <taxon>Suicoccus</taxon>
    </lineage>
</organism>
<proteinExistence type="predicted"/>
<dbReference type="KEGG" id="abae:CL176_11355"/>
<dbReference type="InterPro" id="IPR009366">
    <property type="entry name" value="Protein_Veg"/>
</dbReference>
<reference evidence="1 2" key="1">
    <citation type="submission" date="2017-09" db="EMBL/GenBank/DDBJ databases">
        <title>Complete genome sequence of Oxytococcus suis strain ZY16052.</title>
        <authorList>
            <person name="Li F."/>
        </authorList>
    </citation>
    <scope>NUCLEOTIDE SEQUENCE [LARGE SCALE GENOMIC DNA]</scope>
    <source>
        <strain evidence="1 2">ZY16052</strain>
    </source>
</reference>
<dbReference type="AlphaFoldDB" id="A0A347WN87"/>
<evidence type="ECO:0000313" key="2">
    <source>
        <dbReference type="Proteomes" id="UP000263232"/>
    </source>
</evidence>
<evidence type="ECO:0000313" key="1">
    <source>
        <dbReference type="EMBL" id="AXY26544.1"/>
    </source>
</evidence>
<accession>A0A347WN87</accession>